<gene>
    <name evidence="1" type="ORF">TGARI_215430A</name>
</gene>
<feature type="non-terminal residue" evidence="1">
    <location>
        <position position="12"/>
    </location>
</feature>
<sequence length="12" mass="1458">MQLTWKQILLIA</sequence>
<evidence type="ECO:0000313" key="2">
    <source>
        <dbReference type="Proteomes" id="UP000074247"/>
    </source>
</evidence>
<organism evidence="1 2">
    <name type="scientific">Toxoplasma gondii ARI</name>
    <dbReference type="NCBI Taxonomy" id="1074872"/>
    <lineage>
        <taxon>Eukaryota</taxon>
        <taxon>Sar</taxon>
        <taxon>Alveolata</taxon>
        <taxon>Apicomplexa</taxon>
        <taxon>Conoidasida</taxon>
        <taxon>Coccidia</taxon>
        <taxon>Eucoccidiorida</taxon>
        <taxon>Eimeriorina</taxon>
        <taxon>Sarcocystidae</taxon>
        <taxon>Toxoplasma</taxon>
    </lineage>
</organism>
<reference evidence="1 2" key="1">
    <citation type="journal article" date="2016" name="Nat. Commun.">
        <title>Local admixture of amplified and diversified secreted pathogenesis determinants shapes mosaic Toxoplasma gondii genomes.</title>
        <authorList>
            <person name="Lorenzi H."/>
            <person name="Khan A."/>
            <person name="Behnke M.S."/>
            <person name="Namasivayam S."/>
            <person name="Swapna L.S."/>
            <person name="Hadjithomas M."/>
            <person name="Karamycheva S."/>
            <person name="Pinney D."/>
            <person name="Brunk B.P."/>
            <person name="Ajioka J.W."/>
            <person name="Ajzenberg D."/>
            <person name="Boothroyd J.C."/>
            <person name="Boyle J.P."/>
            <person name="Darde M.L."/>
            <person name="Diaz-Miranda M.A."/>
            <person name="Dubey J.P."/>
            <person name="Fritz H.M."/>
            <person name="Gennari S.M."/>
            <person name="Gregory B.D."/>
            <person name="Kim K."/>
            <person name="Saeij J.P."/>
            <person name="Su C."/>
            <person name="White M.W."/>
            <person name="Zhu X.Q."/>
            <person name="Howe D.K."/>
            <person name="Rosenthal B.M."/>
            <person name="Grigg M.E."/>
            <person name="Parkinson J."/>
            <person name="Liu L."/>
            <person name="Kissinger J.C."/>
            <person name="Roos D.S."/>
            <person name="Sibley L.D."/>
        </authorList>
    </citation>
    <scope>NUCLEOTIDE SEQUENCE [LARGE SCALE GENOMIC DNA]</scope>
    <source>
        <strain evidence="1 2">ARI</strain>
    </source>
</reference>
<dbReference type="VEuPathDB" id="ToxoDB:TGARI_215430A"/>
<dbReference type="EMBL" id="AGQS02004837">
    <property type="protein sequence ID" value="KYF42823.1"/>
    <property type="molecule type" value="Genomic_DNA"/>
</dbReference>
<proteinExistence type="predicted"/>
<dbReference type="Proteomes" id="UP000074247">
    <property type="component" value="Unassembled WGS sequence"/>
</dbReference>
<name>A0A139XVL2_TOXGO</name>
<accession>A0A139XVL2</accession>
<protein>
    <submittedName>
        <fullName evidence="1">Uncharacterized protein</fullName>
    </submittedName>
</protein>
<evidence type="ECO:0000313" key="1">
    <source>
        <dbReference type="EMBL" id="KYF42823.1"/>
    </source>
</evidence>
<comment type="caution">
    <text evidence="1">The sequence shown here is derived from an EMBL/GenBank/DDBJ whole genome shotgun (WGS) entry which is preliminary data.</text>
</comment>